<feature type="transmembrane region" description="Helical" evidence="1">
    <location>
        <begin position="139"/>
        <end position="162"/>
    </location>
</feature>
<gene>
    <name evidence="2" type="ORF">BJ988_001642</name>
</gene>
<feature type="transmembrane region" description="Helical" evidence="1">
    <location>
        <begin position="112"/>
        <end position="132"/>
    </location>
</feature>
<comment type="caution">
    <text evidence="2">The sequence shown here is derived from an EMBL/GenBank/DDBJ whole genome shotgun (WGS) entry which is preliminary data.</text>
</comment>
<evidence type="ECO:0000313" key="3">
    <source>
        <dbReference type="Proteomes" id="UP000564496"/>
    </source>
</evidence>
<keyword evidence="1" id="KW-1133">Transmembrane helix</keyword>
<sequence length="364" mass="38754">MSVSPAERTAHLRARARRLPWGLALRAAGAGAVAFWVGAVFPGPAGEFPYYAPLGAVVAMSSTVMGSVRNAVQSIVSIWLGSAIALATAMVMAPTAWTAALVIGVGTMAVNWRWLGGMGQWVPTAALFVLIIGADDPVAFVSAYGGLTLIGAAIGVVAIVLFPQLPLGPAEEAIRDVRAEVIAQLRQLAFALQGDGPPTETQWSDRRNQLEPALQRMRDARELVLDASRANRRRAHHQAVLESQVEQARTLERVCVLVEHLTQLLEEEERAGNDLVGLGPRLRPATARALLALADLVESGDGRTVDPGAKAAARETLAGLVDQIHAVRVGHSSDDELFTAGSIVTNIRRCLESPRSTDDEEALR</sequence>
<dbReference type="EMBL" id="JACBZR010000001">
    <property type="protein sequence ID" value="NYI76994.1"/>
    <property type="molecule type" value="Genomic_DNA"/>
</dbReference>
<dbReference type="Proteomes" id="UP000564496">
    <property type="component" value="Unassembled WGS sequence"/>
</dbReference>
<keyword evidence="1" id="KW-0472">Membrane</keyword>
<protein>
    <submittedName>
        <fullName evidence="2">Uncharacterized membrane protein YgaE (UPF0421/DUF939 family)</fullName>
    </submittedName>
</protein>
<organism evidence="2 3">
    <name type="scientific">Nocardioides panzhihuensis</name>
    <dbReference type="NCBI Taxonomy" id="860243"/>
    <lineage>
        <taxon>Bacteria</taxon>
        <taxon>Bacillati</taxon>
        <taxon>Actinomycetota</taxon>
        <taxon>Actinomycetes</taxon>
        <taxon>Propionibacteriales</taxon>
        <taxon>Nocardioidaceae</taxon>
        <taxon>Nocardioides</taxon>
    </lineage>
</organism>
<dbReference type="AlphaFoldDB" id="A0A7Z0DJY4"/>
<keyword evidence="1" id="KW-0812">Transmembrane</keyword>
<evidence type="ECO:0000256" key="1">
    <source>
        <dbReference type="SAM" id="Phobius"/>
    </source>
</evidence>
<proteinExistence type="predicted"/>
<reference evidence="2 3" key="1">
    <citation type="submission" date="2020-07" db="EMBL/GenBank/DDBJ databases">
        <title>Sequencing the genomes of 1000 actinobacteria strains.</title>
        <authorList>
            <person name="Klenk H.-P."/>
        </authorList>
    </citation>
    <scope>NUCLEOTIDE SEQUENCE [LARGE SCALE GENOMIC DNA]</scope>
    <source>
        <strain evidence="2 3">DSM 26487</strain>
    </source>
</reference>
<feature type="transmembrane region" description="Helical" evidence="1">
    <location>
        <begin position="48"/>
        <end position="66"/>
    </location>
</feature>
<keyword evidence="3" id="KW-1185">Reference proteome</keyword>
<dbReference type="RefSeq" id="WP_179657584.1">
    <property type="nucleotide sequence ID" value="NZ_JACBZR010000001.1"/>
</dbReference>
<name>A0A7Z0DJY4_9ACTN</name>
<feature type="transmembrane region" description="Helical" evidence="1">
    <location>
        <begin position="21"/>
        <end position="42"/>
    </location>
</feature>
<accession>A0A7Z0DJY4</accession>
<feature type="transmembrane region" description="Helical" evidence="1">
    <location>
        <begin position="78"/>
        <end position="106"/>
    </location>
</feature>
<evidence type="ECO:0000313" key="2">
    <source>
        <dbReference type="EMBL" id="NYI76994.1"/>
    </source>
</evidence>